<comment type="caution">
    <text evidence="1">The sequence shown here is derived from an EMBL/GenBank/DDBJ whole genome shotgun (WGS) entry which is preliminary data.</text>
</comment>
<gene>
    <name evidence="1" type="ORF">FOXB_13630</name>
</gene>
<proteinExistence type="predicted"/>
<organism evidence="1">
    <name type="scientific">Fusarium oxysporum (strain Fo5176)</name>
    <name type="common">Fusarium vascular wilt</name>
    <dbReference type="NCBI Taxonomy" id="660025"/>
    <lineage>
        <taxon>Eukaryota</taxon>
        <taxon>Fungi</taxon>
        <taxon>Dikarya</taxon>
        <taxon>Ascomycota</taxon>
        <taxon>Pezizomycotina</taxon>
        <taxon>Sordariomycetes</taxon>
        <taxon>Hypocreomycetidae</taxon>
        <taxon>Hypocreales</taxon>
        <taxon>Nectriaceae</taxon>
        <taxon>Fusarium</taxon>
        <taxon>Fusarium oxysporum species complex</taxon>
    </lineage>
</organism>
<accession>F9G4P8</accession>
<reference evidence="1" key="1">
    <citation type="journal article" date="2012" name="Mol. Plant Microbe Interact.">
        <title>A highly conserved effector in Fusarium oxysporum is required for full virulence on Arabidopsis.</title>
        <authorList>
            <person name="Thatcher L.F."/>
            <person name="Gardiner D.M."/>
            <person name="Kazan K."/>
            <person name="Manners J."/>
        </authorList>
    </citation>
    <scope>NUCLEOTIDE SEQUENCE [LARGE SCALE GENOMIC DNA]</scope>
    <source>
        <strain evidence="1">Fo5176</strain>
    </source>
</reference>
<dbReference type="EMBL" id="AFQF01003419">
    <property type="protein sequence ID" value="EGU75859.1"/>
    <property type="molecule type" value="Genomic_DNA"/>
</dbReference>
<sequence>MKYPFIRL</sequence>
<protein>
    <submittedName>
        <fullName evidence="1">Uncharacterized protein</fullName>
    </submittedName>
</protein>
<name>F9G4P8_FUSOF</name>
<evidence type="ECO:0000313" key="1">
    <source>
        <dbReference type="EMBL" id="EGU75859.1"/>
    </source>
</evidence>